<evidence type="ECO:0000259" key="1">
    <source>
        <dbReference type="PROSITE" id="PS50943"/>
    </source>
</evidence>
<dbReference type="AlphaFoldDB" id="A0A1C3XLK6"/>
<sequence>MSNVSRIHSNKTPQRIHYIPEWAETRHLKQVNIVEELNVDKGLVSKWFKGTLPKPEYLEKLAALFGTDVQGLFREPHDDWLAKFFRDKTEEQKDRAISMLKLFFDQQGNGTGTDGK</sequence>
<dbReference type="Gene3D" id="1.10.260.40">
    <property type="entry name" value="lambda repressor-like DNA-binding domains"/>
    <property type="match status" value="1"/>
</dbReference>
<accession>A0A1C3XLK6</accession>
<dbReference type="RefSeq" id="WP_092577730.1">
    <property type="nucleotide sequence ID" value="NZ_FMAF01000060.1"/>
</dbReference>
<dbReference type="Proteomes" id="UP000199205">
    <property type="component" value="Unassembled WGS sequence"/>
</dbReference>
<evidence type="ECO:0000313" key="3">
    <source>
        <dbReference type="Proteomes" id="UP000199205"/>
    </source>
</evidence>
<dbReference type="GO" id="GO:0003677">
    <property type="term" value="F:DNA binding"/>
    <property type="evidence" value="ECO:0007669"/>
    <property type="project" value="InterPro"/>
</dbReference>
<dbReference type="EMBL" id="FMAF01000060">
    <property type="protein sequence ID" value="SCB53025.1"/>
    <property type="molecule type" value="Genomic_DNA"/>
</dbReference>
<dbReference type="SUPFAM" id="SSF47413">
    <property type="entry name" value="lambda repressor-like DNA-binding domains"/>
    <property type="match status" value="1"/>
</dbReference>
<reference evidence="2 3" key="1">
    <citation type="submission" date="2016-08" db="EMBL/GenBank/DDBJ databases">
        <authorList>
            <person name="Seilhamer J.J."/>
        </authorList>
    </citation>
    <scope>NUCLEOTIDE SEQUENCE [LARGE SCALE GENOMIC DNA]</scope>
    <source>
        <strain evidence="2 3">P1-7</strain>
    </source>
</reference>
<organism evidence="2 3">
    <name type="scientific">Rhizobium lusitanum</name>
    <dbReference type="NCBI Taxonomy" id="293958"/>
    <lineage>
        <taxon>Bacteria</taxon>
        <taxon>Pseudomonadati</taxon>
        <taxon>Pseudomonadota</taxon>
        <taxon>Alphaproteobacteria</taxon>
        <taxon>Hyphomicrobiales</taxon>
        <taxon>Rhizobiaceae</taxon>
        <taxon>Rhizobium/Agrobacterium group</taxon>
        <taxon>Rhizobium</taxon>
    </lineage>
</organism>
<dbReference type="PROSITE" id="PS50943">
    <property type="entry name" value="HTH_CROC1"/>
    <property type="match status" value="1"/>
</dbReference>
<dbReference type="InterPro" id="IPR001387">
    <property type="entry name" value="Cro/C1-type_HTH"/>
</dbReference>
<dbReference type="OrthoDB" id="8455903at2"/>
<evidence type="ECO:0000313" key="2">
    <source>
        <dbReference type="EMBL" id="SCB53025.1"/>
    </source>
</evidence>
<gene>
    <name evidence="2" type="ORF">GA0061101_16014</name>
</gene>
<protein>
    <submittedName>
        <fullName evidence="2">Helix-turn-helix</fullName>
    </submittedName>
</protein>
<proteinExistence type="predicted"/>
<dbReference type="SMART" id="SM00530">
    <property type="entry name" value="HTH_XRE"/>
    <property type="match status" value="1"/>
</dbReference>
<feature type="domain" description="HTH cro/C1-type" evidence="1">
    <location>
        <begin position="35"/>
        <end position="72"/>
    </location>
</feature>
<dbReference type="InterPro" id="IPR010982">
    <property type="entry name" value="Lambda_DNA-bd_dom_sf"/>
</dbReference>
<name>A0A1C3XLK6_9HYPH</name>
<dbReference type="Pfam" id="PF01381">
    <property type="entry name" value="HTH_3"/>
    <property type="match status" value="1"/>
</dbReference>
<dbReference type="CDD" id="cd00093">
    <property type="entry name" value="HTH_XRE"/>
    <property type="match status" value="1"/>
</dbReference>